<keyword evidence="2" id="KW-1185">Reference proteome</keyword>
<proteinExistence type="predicted"/>
<protein>
    <submittedName>
        <fullName evidence="1">Iron-containing redox enzyme family protein</fullName>
    </submittedName>
</protein>
<dbReference type="Proteomes" id="UP001598130">
    <property type="component" value="Unassembled WGS sequence"/>
</dbReference>
<dbReference type="SMART" id="SM01236">
    <property type="entry name" value="Haem_oxygenase_2"/>
    <property type="match status" value="1"/>
</dbReference>
<dbReference type="Pfam" id="PF14518">
    <property type="entry name" value="Haem_oxygenas_2"/>
    <property type="match status" value="1"/>
</dbReference>
<accession>A0ABW6CU16</accession>
<name>A0ABW6CU16_9CAUL</name>
<dbReference type="InterPro" id="IPR016084">
    <property type="entry name" value="Haem_Oase-like_multi-hlx"/>
</dbReference>
<reference evidence="1 2" key="1">
    <citation type="submission" date="2022-09" db="EMBL/GenBank/DDBJ databases">
        <title>New species of Phenylobacterium.</title>
        <authorList>
            <person name="Mieszkin S."/>
        </authorList>
    </citation>
    <scope>NUCLEOTIDE SEQUENCE [LARGE SCALE GENOMIC DNA]</scope>
    <source>
        <strain evidence="1 2">HK31-G</strain>
    </source>
</reference>
<dbReference type="EMBL" id="JAOTJD010000017">
    <property type="protein sequence ID" value="MFD3264358.1"/>
    <property type="molecule type" value="Genomic_DNA"/>
</dbReference>
<dbReference type="RefSeq" id="WP_377369924.1">
    <property type="nucleotide sequence ID" value="NZ_JAOTJD010000017.1"/>
</dbReference>
<sequence>MRAYQARYIVLPPAPVGGSIIAELNRRYDPGELARLEASRPALEHTLITPRAGAAIKSAAGTDLITYAEALLPRMRAEPENPFTAFLRTTPGREHHYRDFLLQSSADLLAEASASAFGVIGAFGAPQSALFRILIDEFGYGAHDRKHSVLYQAVMRDFGLCDDYGAYAPLFDTVSLDLHNTIHWLFQNPRNVFLQAGFLLFAETAYQRSTADHFRYLSEFHPDADARYFSEHAHIDLHHTRMVIDDVCTPFVTSYGAAAGAEIVAGAELTRATFARAGAHLLAVSQAFASAVLAGEAWYNAPQVPAPGAQGVTPTGAAQLSDPTTQIQVGGLGIVSAAAFAEFPSGAYGVLAGEGPAS</sequence>
<gene>
    <name evidence="1" type="ORF">OCL97_10340</name>
</gene>
<comment type="caution">
    <text evidence="1">The sequence shown here is derived from an EMBL/GenBank/DDBJ whole genome shotgun (WGS) entry which is preliminary data.</text>
</comment>
<evidence type="ECO:0000313" key="1">
    <source>
        <dbReference type="EMBL" id="MFD3264358.1"/>
    </source>
</evidence>
<organism evidence="1 2">
    <name type="scientific">Phenylobacterium ferrooxidans</name>
    <dbReference type="NCBI Taxonomy" id="2982689"/>
    <lineage>
        <taxon>Bacteria</taxon>
        <taxon>Pseudomonadati</taxon>
        <taxon>Pseudomonadota</taxon>
        <taxon>Alphaproteobacteria</taxon>
        <taxon>Caulobacterales</taxon>
        <taxon>Caulobacteraceae</taxon>
        <taxon>Phenylobacterium</taxon>
    </lineage>
</organism>
<evidence type="ECO:0000313" key="2">
    <source>
        <dbReference type="Proteomes" id="UP001598130"/>
    </source>
</evidence>
<dbReference type="Gene3D" id="1.20.910.10">
    <property type="entry name" value="Heme oxygenase-like"/>
    <property type="match status" value="1"/>
</dbReference>